<keyword evidence="4" id="KW-0479">Metal-binding</keyword>
<protein>
    <recommendedName>
        <fullName evidence="14">CRISPR-associated helicase Cas3</fullName>
    </recommendedName>
</protein>
<comment type="similarity">
    <text evidence="1">In the N-terminal section; belongs to the CRISPR-associated nuclease Cas3-HD family.</text>
</comment>
<dbReference type="GO" id="GO:0005524">
    <property type="term" value="F:ATP binding"/>
    <property type="evidence" value="ECO:0007669"/>
    <property type="project" value="UniProtKB-KW"/>
</dbReference>
<dbReference type="PaxDb" id="243274-THEMA_05195"/>
<dbReference type="InterPro" id="IPR006483">
    <property type="entry name" value="CRISPR-assoc_Cas3_HD"/>
</dbReference>
<sequence length="730" mass="84742">MEGGRAEHSVDVMKSHPDRRLIDHLEGVKRRSLEKFRSLDLSWEELFGYDENVLEEFVSLLSESHDVGKSTIYFQKHLSGERVERSLSAHALFSAVAFFHRSKNLPDKLRIFGFEIIRRHHGDFRNFLDIEIDEKVLEKQFSAIPEDFLRRYDLHDLKLSETIERIKRSISKFSILGKKDLSDYFLIHLFMSILVSSDREDVVFKSEPLPSLPSYEKEKILSYREKLGRKNQIDSLRWKFQEEILSFKPERGKIYSITAPTGIGKTIANLLFASHLADEDTIVIYALPFINIIEQTVDKIKEIFETESPFFVLPFHHLANPAYEEPDKYEDLLMNLWHSRVVVTTFVSLLESLITFRKIPFFYKFPKAVLILDEVQAIPHEYWTPVEKTVEFLSKMGTTVLLSTATKPALLKEALEVVSNKNVYFTALNRTVLKVEKEMSFEEYKEFVRETLKDGKRTLIITNTIREAEEIYDVVEGMGKTCFLSSRVIPKHRLEIVSKINEYDLCVSTQVVEAGVDISFERVIRDIAPVDSIVQAAGRCNRHFELEKGEVIVVPVRNERKNTLFSSYVYGSFLTETSMNVLKNHKFLEESEFFMLVEDFFSYVKTYGNPDKKGIGKALENLNFKKIGEFSLIEPEPTVPFIVLVDEEAQRVFEEFAEIFSGKRSRENFSLVKSLFRELSPYIVSARIKRDLPFPHTIAGMMVIHRNVLDKWYHPVKGLRVEGSDEVIII</sequence>
<dbReference type="EnsemblBacteria" id="AAD36862">
    <property type="protein sequence ID" value="AAD36862"/>
    <property type="gene ID" value="TM_1799"/>
</dbReference>
<evidence type="ECO:0000256" key="7">
    <source>
        <dbReference type="ARBA" id="ARBA00022806"/>
    </source>
</evidence>
<keyword evidence="5" id="KW-0547">Nucleotide-binding</keyword>
<dbReference type="GO" id="GO:0016787">
    <property type="term" value="F:hydrolase activity"/>
    <property type="evidence" value="ECO:0007669"/>
    <property type="project" value="UniProtKB-KW"/>
</dbReference>
<dbReference type="InParanoid" id="Q9X2B9"/>
<name>Q9X2B9_THEMA</name>
<dbReference type="GO" id="GO:0051607">
    <property type="term" value="P:defense response to virus"/>
    <property type="evidence" value="ECO:0007669"/>
    <property type="project" value="UniProtKB-KW"/>
</dbReference>
<dbReference type="InterPro" id="IPR014001">
    <property type="entry name" value="Helicase_ATP-bd"/>
</dbReference>
<dbReference type="PROSITE" id="PS51643">
    <property type="entry name" value="HD_CAS3"/>
    <property type="match status" value="1"/>
</dbReference>
<dbReference type="PROSITE" id="PS51192">
    <property type="entry name" value="HELICASE_ATP_BIND_1"/>
    <property type="match status" value="1"/>
</dbReference>
<dbReference type="GO" id="GO:0036297">
    <property type="term" value="P:interstrand cross-link repair"/>
    <property type="evidence" value="ECO:0000318"/>
    <property type="project" value="GO_Central"/>
</dbReference>
<feature type="domain" description="Helicase ATP-binding" evidence="10">
    <location>
        <begin position="246"/>
        <end position="425"/>
    </location>
</feature>
<dbReference type="Gene3D" id="1.10.3210.30">
    <property type="match status" value="1"/>
</dbReference>
<proteinExistence type="inferred from homology"/>
<dbReference type="InterPro" id="IPR038257">
    <property type="entry name" value="CRISPR-assoc_Cas3_HD_sf"/>
</dbReference>
<organism evidence="12 13">
    <name type="scientific">Thermotoga maritima (strain ATCC 43589 / DSM 3109 / JCM 10099 / NBRC 100826 / MSB8)</name>
    <dbReference type="NCBI Taxonomy" id="243274"/>
    <lineage>
        <taxon>Bacteria</taxon>
        <taxon>Thermotogati</taxon>
        <taxon>Thermotogota</taxon>
        <taxon>Thermotogae</taxon>
        <taxon>Thermotogales</taxon>
        <taxon>Thermotogaceae</taxon>
        <taxon>Thermotoga</taxon>
    </lineage>
</organism>
<dbReference type="InterPro" id="IPR054712">
    <property type="entry name" value="Cas3-like_dom"/>
</dbReference>
<dbReference type="Proteomes" id="UP000008183">
    <property type="component" value="Chromosome"/>
</dbReference>
<dbReference type="InterPro" id="IPR011545">
    <property type="entry name" value="DEAD/DEAH_box_helicase_dom"/>
</dbReference>
<keyword evidence="8" id="KW-0067">ATP-binding</keyword>
<keyword evidence="6" id="KW-0378">Hydrolase</keyword>
<evidence type="ECO:0000256" key="8">
    <source>
        <dbReference type="ARBA" id="ARBA00022840"/>
    </source>
</evidence>
<dbReference type="EMBL" id="AE000512">
    <property type="protein sequence ID" value="AAD36862.1"/>
    <property type="molecule type" value="Genomic_DNA"/>
</dbReference>
<reference evidence="12 13" key="1">
    <citation type="journal article" date="1999" name="Nature">
        <title>Evidence for lateral gene transfer between Archaea and Bacteria from genome sequence of Thermotoga maritima.</title>
        <authorList>
            <person name="Nelson K.E."/>
            <person name="Clayton R.A."/>
            <person name="Gill S.R."/>
            <person name="Gwinn M.L."/>
            <person name="Dodson R.J."/>
            <person name="Haft D.H."/>
            <person name="Hickey E.K."/>
            <person name="Peterson J.D."/>
            <person name="Nelson W.C."/>
            <person name="Ketchum K.A."/>
            <person name="McDonald L."/>
            <person name="Utterback T.R."/>
            <person name="Malek J.A."/>
            <person name="Linher K.D."/>
            <person name="Garrett M.M."/>
            <person name="Stewart A.M."/>
            <person name="Cotton M.D."/>
            <person name="Pratt M.S."/>
            <person name="Phillips C.A."/>
            <person name="Richardson D."/>
            <person name="Heidelberg J."/>
            <person name="Sutton G.G."/>
            <person name="Fleischmann R.D."/>
            <person name="White O."/>
            <person name="Salzberg S.L."/>
            <person name="Smith H.O."/>
            <person name="Venter J.C."/>
            <person name="Fraser C.M."/>
        </authorList>
    </citation>
    <scope>NUCLEOTIDE SEQUENCE [LARGE SCALE GENOMIC DNA]</scope>
    <source>
        <strain evidence="13">ATCC 43589 / DSM 3109 / JCM 10099 / NBRC 100826 / MSB8</strain>
    </source>
</reference>
<dbReference type="InterPro" id="IPR027417">
    <property type="entry name" value="P-loop_NTPase"/>
</dbReference>
<accession>G4FGI7</accession>
<keyword evidence="9" id="KW-0051">Antiviral defense</keyword>
<gene>
    <name evidence="12" type="ordered locus">TM_1799</name>
</gene>
<evidence type="ECO:0000313" key="13">
    <source>
        <dbReference type="Proteomes" id="UP000008183"/>
    </source>
</evidence>
<dbReference type="Gene3D" id="3.40.50.300">
    <property type="entry name" value="P-loop containing nucleotide triphosphate hydrolases"/>
    <property type="match status" value="2"/>
</dbReference>
<evidence type="ECO:0000256" key="2">
    <source>
        <dbReference type="ARBA" id="ARBA00009046"/>
    </source>
</evidence>
<dbReference type="PANTHER" id="PTHR47957">
    <property type="entry name" value="ATP-DEPENDENT HELICASE HRQ1"/>
    <property type="match status" value="1"/>
</dbReference>
<evidence type="ECO:0008006" key="14">
    <source>
        <dbReference type="Google" id="ProtNLM"/>
    </source>
</evidence>
<dbReference type="CDD" id="cd17930">
    <property type="entry name" value="DEXHc_cas3"/>
    <property type="match status" value="1"/>
</dbReference>
<dbReference type="NCBIfam" id="TIGR01587">
    <property type="entry name" value="cas3_core"/>
    <property type="match status" value="1"/>
</dbReference>
<evidence type="ECO:0000313" key="12">
    <source>
        <dbReference type="EMBL" id="AAD36862.1"/>
    </source>
</evidence>
<dbReference type="NCBIfam" id="TIGR01596">
    <property type="entry name" value="cas3_HD"/>
    <property type="match status" value="1"/>
</dbReference>
<evidence type="ECO:0000256" key="4">
    <source>
        <dbReference type="ARBA" id="ARBA00022723"/>
    </source>
</evidence>
<dbReference type="GO" id="GO:0043138">
    <property type="term" value="F:3'-5' DNA helicase activity"/>
    <property type="evidence" value="ECO:0000318"/>
    <property type="project" value="GO_Central"/>
</dbReference>
<evidence type="ECO:0000256" key="6">
    <source>
        <dbReference type="ARBA" id="ARBA00022801"/>
    </source>
</evidence>
<evidence type="ECO:0000259" key="11">
    <source>
        <dbReference type="PROSITE" id="PS51643"/>
    </source>
</evidence>
<dbReference type="GO" id="GO:0006289">
    <property type="term" value="P:nucleotide-excision repair"/>
    <property type="evidence" value="ECO:0000318"/>
    <property type="project" value="GO_Central"/>
</dbReference>
<dbReference type="KEGG" id="tma:TM1799"/>
<dbReference type="Pfam" id="PF00270">
    <property type="entry name" value="DEAD"/>
    <property type="match status" value="1"/>
</dbReference>
<keyword evidence="7" id="KW-0347">Helicase</keyword>
<keyword evidence="13" id="KW-1185">Reference proteome</keyword>
<accession>Q9X2B9</accession>
<dbReference type="GO" id="GO:0005634">
    <property type="term" value="C:nucleus"/>
    <property type="evidence" value="ECO:0000318"/>
    <property type="project" value="GO_Central"/>
</dbReference>
<dbReference type="GO" id="GO:0046872">
    <property type="term" value="F:metal ion binding"/>
    <property type="evidence" value="ECO:0007669"/>
    <property type="project" value="UniProtKB-KW"/>
</dbReference>
<dbReference type="CDD" id="cd09641">
    <property type="entry name" value="Cas3''_I"/>
    <property type="match status" value="1"/>
</dbReference>
<dbReference type="Pfam" id="PF22590">
    <property type="entry name" value="Cas3-like_C_2"/>
    <property type="match status" value="1"/>
</dbReference>
<dbReference type="PATRIC" id="fig|243274.18.peg.1008"/>
<dbReference type="GO" id="GO:0003676">
    <property type="term" value="F:nucleic acid binding"/>
    <property type="evidence" value="ECO:0007669"/>
    <property type="project" value="InterPro"/>
</dbReference>
<evidence type="ECO:0000256" key="3">
    <source>
        <dbReference type="ARBA" id="ARBA00022722"/>
    </source>
</evidence>
<feature type="domain" description="HD Cas3-type" evidence="11">
    <location>
        <begin position="14"/>
        <end position="200"/>
    </location>
</feature>
<dbReference type="PANTHER" id="PTHR47957:SF3">
    <property type="entry name" value="ATP-DEPENDENT HELICASE HRQ1"/>
    <property type="match status" value="1"/>
</dbReference>
<dbReference type="AlphaFoldDB" id="Q9X2B9"/>
<evidence type="ECO:0000256" key="5">
    <source>
        <dbReference type="ARBA" id="ARBA00022741"/>
    </source>
</evidence>
<dbReference type="PIR" id="D72210">
    <property type="entry name" value="D72210"/>
</dbReference>
<keyword evidence="3" id="KW-0540">Nuclease</keyword>
<dbReference type="InterPro" id="IPR006474">
    <property type="entry name" value="Helicase_Cas3_CRISPR-ass_core"/>
</dbReference>
<dbReference type="KEGG" id="tmi:THEMA_05195"/>
<evidence type="ECO:0000256" key="9">
    <source>
        <dbReference type="ARBA" id="ARBA00023118"/>
    </source>
</evidence>
<dbReference type="SUPFAM" id="SSF52540">
    <property type="entry name" value="P-loop containing nucleoside triphosphate hydrolases"/>
    <property type="match status" value="1"/>
</dbReference>
<evidence type="ECO:0000259" key="10">
    <source>
        <dbReference type="PROSITE" id="PS51192"/>
    </source>
</evidence>
<dbReference type="SMART" id="SM00487">
    <property type="entry name" value="DEXDc"/>
    <property type="match status" value="1"/>
</dbReference>
<evidence type="ECO:0000256" key="1">
    <source>
        <dbReference type="ARBA" id="ARBA00006847"/>
    </source>
</evidence>
<dbReference type="RefSeq" id="WP_004082346.1">
    <property type="nucleotide sequence ID" value="NC_000853.1"/>
</dbReference>
<dbReference type="GO" id="GO:0004518">
    <property type="term" value="F:nuclease activity"/>
    <property type="evidence" value="ECO:0007669"/>
    <property type="project" value="UniProtKB-KW"/>
</dbReference>
<dbReference type="OrthoDB" id="9810236at2"/>
<comment type="similarity">
    <text evidence="2">In the central section; belongs to the CRISPR-associated helicase Cas3 family.</text>
</comment>